<dbReference type="RefSeq" id="WP_126379044.1">
    <property type="nucleotide sequence ID" value="NZ_AP017378.1"/>
</dbReference>
<evidence type="ECO:0000313" key="3">
    <source>
        <dbReference type="Proteomes" id="UP000269883"/>
    </source>
</evidence>
<dbReference type="InterPro" id="IPR012902">
    <property type="entry name" value="N_methyl_site"/>
</dbReference>
<dbReference type="KEGG" id="dfl:DFE_1987"/>
<accession>A0A2Z6AZU1</accession>
<reference evidence="2 3" key="1">
    <citation type="journal article" date="2018" name="Sci. Adv.">
        <title>Multi-heme cytochromes provide a pathway for survival in energy-limited environments.</title>
        <authorList>
            <person name="Deng X."/>
            <person name="Dohmae N."/>
            <person name="Nealson K.H."/>
            <person name="Hashimoto K."/>
            <person name="Okamoto A."/>
        </authorList>
    </citation>
    <scope>NUCLEOTIDE SEQUENCE [LARGE SCALE GENOMIC DNA]</scope>
    <source>
        <strain evidence="2 3">IS5</strain>
    </source>
</reference>
<proteinExistence type="predicted"/>
<sequence length="252" mass="25828">MNRNAKGFTLVEMAIVLVIIGIILAGVMKGRDIVRGAQVKQFSQQFAQKWATVAQTYYDKTGNLLIDGAENGGSAASADGQIEGGLELQIGAAGGAEEVLRAVGITPCTLIKSKLTTPVTLGSLTQPVGHCDDSGTQTVNVVQTTIEGEYTGTQVVQVDLGTLAVTVSGQDLLRNFVIIYNCPTDVAQGLDTAIDGRVGGDTGSCVALSVAAAGGTTAALTIPGLATAPIATQPWDPASNGNTQTLGIMMDY</sequence>
<dbReference type="AlphaFoldDB" id="A0A2Z6AZU1"/>
<dbReference type="NCBIfam" id="TIGR02532">
    <property type="entry name" value="IV_pilin_GFxxxE"/>
    <property type="match status" value="1"/>
</dbReference>
<organism evidence="2 3">
    <name type="scientific">Desulfovibrio ferrophilus</name>
    <dbReference type="NCBI Taxonomy" id="241368"/>
    <lineage>
        <taxon>Bacteria</taxon>
        <taxon>Pseudomonadati</taxon>
        <taxon>Thermodesulfobacteriota</taxon>
        <taxon>Desulfovibrionia</taxon>
        <taxon>Desulfovibrionales</taxon>
        <taxon>Desulfovibrionaceae</taxon>
        <taxon>Desulfovibrio</taxon>
    </lineage>
</organism>
<evidence type="ECO:0000313" key="2">
    <source>
        <dbReference type="EMBL" id="BBD08713.1"/>
    </source>
</evidence>
<keyword evidence="1" id="KW-1133">Transmembrane helix</keyword>
<dbReference type="Proteomes" id="UP000269883">
    <property type="component" value="Chromosome"/>
</dbReference>
<dbReference type="EMBL" id="AP017378">
    <property type="protein sequence ID" value="BBD08713.1"/>
    <property type="molecule type" value="Genomic_DNA"/>
</dbReference>
<dbReference type="InterPro" id="IPR045584">
    <property type="entry name" value="Pilin-like"/>
</dbReference>
<name>A0A2Z6AZU1_9BACT</name>
<keyword evidence="1" id="KW-0472">Membrane</keyword>
<keyword evidence="1" id="KW-0812">Transmembrane</keyword>
<feature type="transmembrane region" description="Helical" evidence="1">
    <location>
        <begin position="7"/>
        <end position="28"/>
    </location>
</feature>
<keyword evidence="3" id="KW-1185">Reference proteome</keyword>
<evidence type="ECO:0000256" key="1">
    <source>
        <dbReference type="SAM" id="Phobius"/>
    </source>
</evidence>
<dbReference type="OrthoDB" id="5540916at2"/>
<gene>
    <name evidence="2" type="ORF">DFE_1987</name>
</gene>
<dbReference type="SUPFAM" id="SSF54523">
    <property type="entry name" value="Pili subunits"/>
    <property type="match status" value="1"/>
</dbReference>
<dbReference type="Pfam" id="PF07963">
    <property type="entry name" value="N_methyl"/>
    <property type="match status" value="1"/>
</dbReference>
<dbReference type="PROSITE" id="PS00409">
    <property type="entry name" value="PROKAR_NTER_METHYL"/>
    <property type="match status" value="1"/>
</dbReference>
<protein>
    <submittedName>
        <fullName evidence="2">Putative type II secretion system protein</fullName>
    </submittedName>
</protein>